<protein>
    <submittedName>
        <fullName evidence="4">Adenosine monophosphate-protein transferase SoFic</fullName>
        <ecNumber evidence="4">2.7.7.-</ecNumber>
    </submittedName>
</protein>
<gene>
    <name evidence="4" type="primary">fic</name>
    <name evidence="4" type="ORF">KCJAJFAP_01443</name>
</gene>
<dbReference type="PANTHER" id="PTHR13504:SF40">
    <property type="entry name" value="FIDO DOMAIN-CONTAINING PROTEIN"/>
    <property type="match status" value="1"/>
</dbReference>
<accession>A0A5K1IIT2</accession>
<organism evidence="4 5">
    <name type="scientific">Collinsella aerofaciens</name>
    <dbReference type="NCBI Taxonomy" id="74426"/>
    <lineage>
        <taxon>Bacteria</taxon>
        <taxon>Bacillati</taxon>
        <taxon>Actinomycetota</taxon>
        <taxon>Coriobacteriia</taxon>
        <taxon>Coriobacteriales</taxon>
        <taxon>Coriobacteriaceae</taxon>
        <taxon>Collinsella</taxon>
    </lineage>
</organism>
<feature type="binding site" evidence="2">
    <location>
        <begin position="242"/>
        <end position="249"/>
    </location>
    <ligand>
        <name>ATP</name>
        <dbReference type="ChEBI" id="CHEBI:30616"/>
    </ligand>
</feature>
<evidence type="ECO:0000256" key="2">
    <source>
        <dbReference type="PIRSR" id="PIRSR640198-2"/>
    </source>
</evidence>
<dbReference type="Proteomes" id="UP000361836">
    <property type="component" value="Unassembled WGS sequence"/>
</dbReference>
<keyword evidence="4" id="KW-0808">Transferase</keyword>
<feature type="active site" evidence="1">
    <location>
        <position position="238"/>
    </location>
</feature>
<evidence type="ECO:0000259" key="3">
    <source>
        <dbReference type="PROSITE" id="PS51459"/>
    </source>
</evidence>
<dbReference type="RefSeq" id="WP_152075751.1">
    <property type="nucleotide sequence ID" value="NZ_CAAKNU010000024.1"/>
</dbReference>
<dbReference type="InterPro" id="IPR003812">
    <property type="entry name" value="Fido"/>
</dbReference>
<evidence type="ECO:0000256" key="1">
    <source>
        <dbReference type="PIRSR" id="PIRSR640198-1"/>
    </source>
</evidence>
<keyword evidence="2" id="KW-0547">Nucleotide-binding</keyword>
<dbReference type="InterPro" id="IPR040198">
    <property type="entry name" value="Fido_containing"/>
</dbReference>
<dbReference type="PANTHER" id="PTHR13504">
    <property type="entry name" value="FIDO DOMAIN-CONTAINING PROTEIN DDB_G0283145"/>
    <property type="match status" value="1"/>
</dbReference>
<name>A0A5K1IIT2_9ACTN</name>
<dbReference type="EMBL" id="CABWIE010000002">
    <property type="protein sequence ID" value="VWL86404.1"/>
    <property type="molecule type" value="Genomic_DNA"/>
</dbReference>
<evidence type="ECO:0000313" key="5">
    <source>
        <dbReference type="Proteomes" id="UP000361836"/>
    </source>
</evidence>
<dbReference type="Gene3D" id="1.10.3290.10">
    <property type="entry name" value="Fido-like domain"/>
    <property type="match status" value="1"/>
</dbReference>
<evidence type="ECO:0000313" key="4">
    <source>
        <dbReference type="EMBL" id="VWL86404.1"/>
    </source>
</evidence>
<dbReference type="PROSITE" id="PS51459">
    <property type="entry name" value="FIDO"/>
    <property type="match status" value="1"/>
</dbReference>
<feature type="binding site" evidence="2">
    <location>
        <position position="291"/>
    </location>
    <ligand>
        <name>ATP</name>
        <dbReference type="ChEBI" id="CHEBI:30616"/>
    </ligand>
</feature>
<dbReference type="SUPFAM" id="SSF46785">
    <property type="entry name" value="Winged helix' DNA-binding domain"/>
    <property type="match status" value="1"/>
</dbReference>
<feature type="binding site" evidence="2">
    <location>
        <begin position="279"/>
        <end position="280"/>
    </location>
    <ligand>
        <name>ATP</name>
        <dbReference type="ChEBI" id="CHEBI:30616"/>
    </ligand>
</feature>
<dbReference type="InterPro" id="IPR036390">
    <property type="entry name" value="WH_DNA-bd_sf"/>
</dbReference>
<feature type="domain" description="Fido" evidence="3">
    <location>
        <begin position="152"/>
        <end position="304"/>
    </location>
</feature>
<keyword evidence="4" id="KW-0548">Nucleotidyltransferase</keyword>
<keyword evidence="5" id="KW-1185">Reference proteome</keyword>
<dbReference type="GO" id="GO:0005524">
    <property type="term" value="F:ATP binding"/>
    <property type="evidence" value="ECO:0007669"/>
    <property type="project" value="UniProtKB-KW"/>
</dbReference>
<dbReference type="InterPro" id="IPR036597">
    <property type="entry name" value="Fido-like_dom_sf"/>
</dbReference>
<dbReference type="Pfam" id="PF02661">
    <property type="entry name" value="Fic"/>
    <property type="match status" value="1"/>
</dbReference>
<sequence length="413" mass="45983">MTYKTLENLFYADLSSDRYARHDRLLHERLTADGTVRTGIHLEHGELFACVPLNLSVASERILRKERKISNLWNSLPYVALGASIRSLVLEEVVFSNEMEGVHSTRRQIEAALESAEDAASELCGAAEKEHTPFIEFARLYLQLVDGSSRPGKPEDIRKIFDAVTKGVLDPKDRPDGKMFRLGPVVIENSRGKILHQGVSSEPEIIDLLGKMIELGNREDVPSLYAASICHFLFEYIHPFYDGNGRTGRYLLALSLNETLSQPTVLSLSRTIAENKTAYYKAFDVVERPLNGSEATPFVAMILDLIEQAQDAVLGDLVEKRVQLDDLKRAIDELDDTFTERAKDILFYAAQMHIFGAFGESTLDGVSGYLDVTKPTASRSLSNLIAAGYLEKVSARPLVCRMTETGLNLLGLE</sequence>
<dbReference type="EC" id="2.7.7.-" evidence="4"/>
<dbReference type="SUPFAM" id="SSF140931">
    <property type="entry name" value="Fic-like"/>
    <property type="match status" value="1"/>
</dbReference>
<keyword evidence="2" id="KW-0067">ATP-binding</keyword>
<dbReference type="AlphaFoldDB" id="A0A5K1IIT2"/>
<reference evidence="4 5" key="1">
    <citation type="submission" date="2019-10" db="EMBL/GenBank/DDBJ databases">
        <authorList>
            <person name="Wolf R A."/>
        </authorList>
    </citation>
    <scope>NUCLEOTIDE SEQUENCE [LARGE SCALE GENOMIC DNA]</scope>
    <source>
        <strain evidence="4">Collinsella_aerofaciens_MC2</strain>
    </source>
</reference>
<proteinExistence type="predicted"/>
<dbReference type="GO" id="GO:0016779">
    <property type="term" value="F:nucleotidyltransferase activity"/>
    <property type="evidence" value="ECO:0007669"/>
    <property type="project" value="UniProtKB-KW"/>
</dbReference>